<gene>
    <name evidence="3" type="ORF">H9742_06265</name>
</gene>
<dbReference type="Pfam" id="PF01478">
    <property type="entry name" value="Peptidase_A24"/>
    <property type="match status" value="1"/>
</dbReference>
<keyword evidence="1" id="KW-0472">Membrane</keyword>
<proteinExistence type="predicted"/>
<sequence>MAALCVCVLLVIACGYDYLQHRIPNSLLLLLFFTCIGRHLFGACISLFFFCLVKMAGVMLLAYPLFKIGCIGAGDVKLLGICGGCLPVCKIPSFLFFSLLSAAVFSLIKIHKEHNAKERLVYLWRYLTVTAQTGKWSLYLENEKERKAAGICLSGPIFLSVLFYLGGAY</sequence>
<dbReference type="Gene3D" id="1.20.120.1220">
    <property type="match status" value="1"/>
</dbReference>
<protein>
    <submittedName>
        <fullName evidence="3">A24 family peptidase</fullName>
    </submittedName>
</protein>
<evidence type="ECO:0000256" key="1">
    <source>
        <dbReference type="SAM" id="Phobius"/>
    </source>
</evidence>
<dbReference type="EMBL" id="DXGH01000035">
    <property type="protein sequence ID" value="HIW81124.1"/>
    <property type="molecule type" value="Genomic_DNA"/>
</dbReference>
<dbReference type="AlphaFoldDB" id="A0A9D1R4I8"/>
<dbReference type="Proteomes" id="UP000824265">
    <property type="component" value="Unassembled WGS sequence"/>
</dbReference>
<feature type="transmembrane region" description="Helical" evidence="1">
    <location>
        <begin position="60"/>
        <end position="79"/>
    </location>
</feature>
<keyword evidence="1" id="KW-1133">Transmembrane helix</keyword>
<reference evidence="3" key="1">
    <citation type="journal article" date="2021" name="PeerJ">
        <title>Extensive microbial diversity within the chicken gut microbiome revealed by metagenomics and culture.</title>
        <authorList>
            <person name="Gilroy R."/>
            <person name="Ravi A."/>
            <person name="Getino M."/>
            <person name="Pursley I."/>
            <person name="Horton D.L."/>
            <person name="Alikhan N.F."/>
            <person name="Baker D."/>
            <person name="Gharbi K."/>
            <person name="Hall N."/>
            <person name="Watson M."/>
            <person name="Adriaenssens E.M."/>
            <person name="Foster-Nyarko E."/>
            <person name="Jarju S."/>
            <person name="Secka A."/>
            <person name="Antonio M."/>
            <person name="Oren A."/>
            <person name="Chaudhuri R.R."/>
            <person name="La Ragione R."/>
            <person name="Hildebrand F."/>
            <person name="Pallen M.J."/>
        </authorList>
    </citation>
    <scope>NUCLEOTIDE SEQUENCE</scope>
    <source>
        <strain evidence="3">CHK195-6426</strain>
    </source>
</reference>
<evidence type="ECO:0000313" key="3">
    <source>
        <dbReference type="EMBL" id="HIW81124.1"/>
    </source>
</evidence>
<keyword evidence="1" id="KW-0812">Transmembrane</keyword>
<feature type="domain" description="Prepilin type IV endopeptidase peptidase" evidence="2">
    <location>
        <begin position="6"/>
        <end position="107"/>
    </location>
</feature>
<comment type="caution">
    <text evidence="3">The sequence shown here is derived from an EMBL/GenBank/DDBJ whole genome shotgun (WGS) entry which is preliminary data.</text>
</comment>
<feature type="transmembrane region" description="Helical" evidence="1">
    <location>
        <begin position="148"/>
        <end position="166"/>
    </location>
</feature>
<evidence type="ECO:0000313" key="4">
    <source>
        <dbReference type="Proteomes" id="UP000824265"/>
    </source>
</evidence>
<name>A0A9D1R4I8_9FIRM</name>
<reference evidence="3" key="2">
    <citation type="submission" date="2021-04" db="EMBL/GenBank/DDBJ databases">
        <authorList>
            <person name="Gilroy R."/>
        </authorList>
    </citation>
    <scope>NUCLEOTIDE SEQUENCE</scope>
    <source>
        <strain evidence="3">CHK195-6426</strain>
    </source>
</reference>
<dbReference type="RefSeq" id="WP_318704880.1">
    <property type="nucleotide sequence ID" value="NZ_CALWMU010000003.1"/>
</dbReference>
<evidence type="ECO:0000259" key="2">
    <source>
        <dbReference type="Pfam" id="PF01478"/>
    </source>
</evidence>
<organism evidence="3 4">
    <name type="scientific">Candidatus Acetatifactor stercoripullorum</name>
    <dbReference type="NCBI Taxonomy" id="2838414"/>
    <lineage>
        <taxon>Bacteria</taxon>
        <taxon>Bacillati</taxon>
        <taxon>Bacillota</taxon>
        <taxon>Clostridia</taxon>
        <taxon>Lachnospirales</taxon>
        <taxon>Lachnospiraceae</taxon>
        <taxon>Acetatifactor</taxon>
    </lineage>
</organism>
<feature type="transmembrane region" description="Helical" evidence="1">
    <location>
        <begin position="91"/>
        <end position="110"/>
    </location>
</feature>
<dbReference type="GO" id="GO:0004190">
    <property type="term" value="F:aspartic-type endopeptidase activity"/>
    <property type="evidence" value="ECO:0007669"/>
    <property type="project" value="InterPro"/>
</dbReference>
<dbReference type="InterPro" id="IPR000045">
    <property type="entry name" value="Prepilin_IV_endopep_pep"/>
</dbReference>
<feature type="transmembrane region" description="Helical" evidence="1">
    <location>
        <begin position="31"/>
        <end position="53"/>
    </location>
</feature>
<dbReference type="GO" id="GO:0016020">
    <property type="term" value="C:membrane"/>
    <property type="evidence" value="ECO:0007669"/>
    <property type="project" value="InterPro"/>
</dbReference>
<accession>A0A9D1R4I8</accession>